<keyword evidence="1" id="KW-0853">WD repeat</keyword>
<evidence type="ECO:0000313" key="3">
    <source>
        <dbReference type="EMBL" id="KAJ9165249.1"/>
    </source>
</evidence>
<keyword evidence="2" id="KW-0677">Repeat</keyword>
<comment type="caution">
    <text evidence="3">The sequence shown here is derived from an EMBL/GenBank/DDBJ whole genome shotgun (WGS) entry which is preliminary data.</text>
</comment>
<proteinExistence type="predicted"/>
<dbReference type="GO" id="GO:0080008">
    <property type="term" value="C:Cul4-RING E3 ubiquitin ligase complex"/>
    <property type="evidence" value="ECO:0007669"/>
    <property type="project" value="TreeGrafter"/>
</dbReference>
<dbReference type="EMBL" id="JANBVN010000005">
    <property type="protein sequence ID" value="KAJ9165249.1"/>
    <property type="molecule type" value="Genomic_DNA"/>
</dbReference>
<keyword evidence="4" id="KW-1185">Reference proteome</keyword>
<name>A0AA38SE28_9PEZI</name>
<evidence type="ECO:0000256" key="2">
    <source>
        <dbReference type="ARBA" id="ARBA00022737"/>
    </source>
</evidence>
<dbReference type="PANTHER" id="PTHR44472">
    <property type="entry name" value="DDB1- AND CUL4-ASSOCIATED FACTOR 4-RELATED"/>
    <property type="match status" value="1"/>
</dbReference>
<sequence length="497" mass="54533">METREIPGYYYDPDKKKYFKVVKNAPAAAAYSAESVKRRKLEHDKAQKARIAEGYKKRSIRRSRTLQDPLLGGFLARELGTPPKDLLVDCWSRGLCSKGSVRLGLPRMGRASAEHLFLGTADEKRGLGIAIGSIGDGLHGTFIPRDENDRIVQDTAAPFWMQEGHYLELVPQVSSLKYHEPSSKLLVTSRDPGVAGGIYSLTFDSTAPALPAPDGTSPPGWDLRRPNLTHMHNWSRQRNSKGRVANTCAPAPAANSSLICVVGTSRGLGCYSSNGTMLWLENLSSVPPHLKAGPPPASDILSIDFLPNNPQTVLAGLRGSRKICLADLRQNAREWEWIVHRSSPAHVRCLSEHHVLAAGPNHSMSIYDLRFRFRETSRNRPVVIFPEYRNDVQIHFGLDVDTSLGVVAAANHPPPMGPMGQGMSIFSLETGKRLDVPAVRHVVQDSPPNALVFHTLPREPNASLFVSRAGVGCVVEKFSLGGDHDEWTGENFGPLAF</sequence>
<accession>A0AA38SE28</accession>
<evidence type="ECO:0000313" key="4">
    <source>
        <dbReference type="Proteomes" id="UP001174691"/>
    </source>
</evidence>
<dbReference type="PANTHER" id="PTHR44472:SF1">
    <property type="entry name" value="DDB1 AND CUL4 ASSOCIATED FACTOR 4"/>
    <property type="match status" value="1"/>
</dbReference>
<dbReference type="InterPro" id="IPR052254">
    <property type="entry name" value="CUL4-DDB1_E3_ligase_receptor"/>
</dbReference>
<dbReference type="AlphaFoldDB" id="A0AA38SE28"/>
<dbReference type="Proteomes" id="UP001174691">
    <property type="component" value="Unassembled WGS sequence"/>
</dbReference>
<reference evidence="3" key="1">
    <citation type="submission" date="2022-07" db="EMBL/GenBank/DDBJ databases">
        <title>Fungi with potential for degradation of polypropylene.</title>
        <authorList>
            <person name="Gostincar C."/>
        </authorList>
    </citation>
    <scope>NUCLEOTIDE SEQUENCE</scope>
    <source>
        <strain evidence="3">EXF-13287</strain>
    </source>
</reference>
<gene>
    <name evidence="3" type="ORF">NKR19_g570</name>
</gene>
<organism evidence="3 4">
    <name type="scientific">Coniochaeta hoffmannii</name>
    <dbReference type="NCBI Taxonomy" id="91930"/>
    <lineage>
        <taxon>Eukaryota</taxon>
        <taxon>Fungi</taxon>
        <taxon>Dikarya</taxon>
        <taxon>Ascomycota</taxon>
        <taxon>Pezizomycotina</taxon>
        <taxon>Sordariomycetes</taxon>
        <taxon>Sordariomycetidae</taxon>
        <taxon>Coniochaetales</taxon>
        <taxon>Coniochaetaceae</taxon>
        <taxon>Coniochaeta</taxon>
    </lineage>
</organism>
<dbReference type="SUPFAM" id="SSF69322">
    <property type="entry name" value="Tricorn protease domain 2"/>
    <property type="match status" value="1"/>
</dbReference>
<evidence type="ECO:0000256" key="1">
    <source>
        <dbReference type="ARBA" id="ARBA00022574"/>
    </source>
</evidence>
<protein>
    <submittedName>
        <fullName evidence="3">Myocyte-specific enhancer factor 2D</fullName>
    </submittedName>
</protein>